<dbReference type="PROSITE" id="PS51318">
    <property type="entry name" value="TAT"/>
    <property type="match status" value="1"/>
</dbReference>
<organism evidence="2">
    <name type="scientific">marine sediment metagenome</name>
    <dbReference type="NCBI Taxonomy" id="412755"/>
    <lineage>
        <taxon>unclassified sequences</taxon>
        <taxon>metagenomes</taxon>
        <taxon>ecological metagenomes</taxon>
    </lineage>
</organism>
<dbReference type="SUPFAM" id="SSF54826">
    <property type="entry name" value="Enolase N-terminal domain-like"/>
    <property type="match status" value="1"/>
</dbReference>
<reference evidence="2" key="1">
    <citation type="journal article" date="2014" name="Front. Microbiol.">
        <title>High frequency of phylogenetically diverse reductive dehalogenase-homologous genes in deep subseafloor sedimentary metagenomes.</title>
        <authorList>
            <person name="Kawai M."/>
            <person name="Futagami T."/>
            <person name="Toyoda A."/>
            <person name="Takaki Y."/>
            <person name="Nishi S."/>
            <person name="Hori S."/>
            <person name="Arai W."/>
            <person name="Tsubouchi T."/>
            <person name="Morono Y."/>
            <person name="Uchiyama I."/>
            <person name="Ito T."/>
            <person name="Fujiyama A."/>
            <person name="Inagaki F."/>
            <person name="Takami H."/>
        </authorList>
    </citation>
    <scope>NUCLEOTIDE SEQUENCE</scope>
    <source>
        <strain evidence="2">Expedition CK06-06</strain>
    </source>
</reference>
<proteinExistence type="predicted"/>
<protein>
    <recommendedName>
        <fullName evidence="1">Mandelate racemase/muconate lactonizing enzyme N-terminal domain-containing protein</fullName>
    </recommendedName>
</protein>
<dbReference type="InterPro" id="IPR029017">
    <property type="entry name" value="Enolase-like_N"/>
</dbReference>
<dbReference type="InterPro" id="IPR006311">
    <property type="entry name" value="TAT_signal"/>
</dbReference>
<dbReference type="Gene3D" id="3.30.390.10">
    <property type="entry name" value="Enolase-like, N-terminal domain"/>
    <property type="match status" value="1"/>
</dbReference>
<feature type="domain" description="Mandelate racemase/muconate lactonizing enzyme N-terminal" evidence="1">
    <location>
        <begin position="54"/>
        <end position="113"/>
    </location>
</feature>
<dbReference type="Pfam" id="PF02746">
    <property type="entry name" value="MR_MLE_N"/>
    <property type="match status" value="1"/>
</dbReference>
<accession>X0YU52</accession>
<evidence type="ECO:0000313" key="2">
    <source>
        <dbReference type="EMBL" id="GAG40166.1"/>
    </source>
</evidence>
<name>X0YU52_9ZZZZ</name>
<gene>
    <name evidence="2" type="ORF">S01H1_64040</name>
</gene>
<dbReference type="AlphaFoldDB" id="X0YU52"/>
<dbReference type="InterPro" id="IPR013341">
    <property type="entry name" value="Mandelate_racemase_N_dom"/>
</dbReference>
<feature type="non-terminal residue" evidence="2">
    <location>
        <position position="124"/>
    </location>
</feature>
<evidence type="ECO:0000259" key="1">
    <source>
        <dbReference type="Pfam" id="PF02746"/>
    </source>
</evidence>
<dbReference type="EMBL" id="BARS01042188">
    <property type="protein sequence ID" value="GAG40166.1"/>
    <property type="molecule type" value="Genomic_DNA"/>
</dbReference>
<sequence length="124" mass="14139">MNHNHGNRREFFRTAGIGFLAVMGTGMIKPETAAAIDNAEPMKITKIDAVRFKKDWQMWVRLYTNNGIVGIGETYPRTESQIGALKDFSRMLLGRDPRDIERIWRDMYGQASFNVTGGAEMRII</sequence>
<comment type="caution">
    <text evidence="2">The sequence shown here is derived from an EMBL/GenBank/DDBJ whole genome shotgun (WGS) entry which is preliminary data.</text>
</comment>